<dbReference type="PaxDb" id="2903-EOD35949"/>
<dbReference type="GeneID" id="17281220"/>
<accession>A0A0D3KJL4</accession>
<dbReference type="Proteomes" id="UP000013827">
    <property type="component" value="Unassembled WGS sequence"/>
</dbReference>
<keyword evidence="2" id="KW-1185">Reference proteome</keyword>
<dbReference type="InterPro" id="IPR036908">
    <property type="entry name" value="RlpA-like_sf"/>
</dbReference>
<evidence type="ECO:0000313" key="2">
    <source>
        <dbReference type="Proteomes" id="UP000013827"/>
    </source>
</evidence>
<dbReference type="KEGG" id="ehx:EMIHUDRAFT_227067"/>
<reference evidence="2" key="1">
    <citation type="journal article" date="2013" name="Nature">
        <title>Pan genome of the phytoplankton Emiliania underpins its global distribution.</title>
        <authorList>
            <person name="Read B.A."/>
            <person name="Kegel J."/>
            <person name="Klute M.J."/>
            <person name="Kuo A."/>
            <person name="Lefebvre S.C."/>
            <person name="Maumus F."/>
            <person name="Mayer C."/>
            <person name="Miller J."/>
            <person name="Monier A."/>
            <person name="Salamov A."/>
            <person name="Young J."/>
            <person name="Aguilar M."/>
            <person name="Claverie J.M."/>
            <person name="Frickenhaus S."/>
            <person name="Gonzalez K."/>
            <person name="Herman E.K."/>
            <person name="Lin Y.C."/>
            <person name="Napier J."/>
            <person name="Ogata H."/>
            <person name="Sarno A.F."/>
            <person name="Shmutz J."/>
            <person name="Schroeder D."/>
            <person name="de Vargas C."/>
            <person name="Verret F."/>
            <person name="von Dassow P."/>
            <person name="Valentin K."/>
            <person name="Van de Peer Y."/>
            <person name="Wheeler G."/>
            <person name="Dacks J.B."/>
            <person name="Delwiche C.F."/>
            <person name="Dyhrman S.T."/>
            <person name="Glockner G."/>
            <person name="John U."/>
            <person name="Richards T."/>
            <person name="Worden A.Z."/>
            <person name="Zhang X."/>
            <person name="Grigoriev I.V."/>
            <person name="Allen A.E."/>
            <person name="Bidle K."/>
            <person name="Borodovsky M."/>
            <person name="Bowler C."/>
            <person name="Brownlee C."/>
            <person name="Cock J.M."/>
            <person name="Elias M."/>
            <person name="Gladyshev V.N."/>
            <person name="Groth M."/>
            <person name="Guda C."/>
            <person name="Hadaegh A."/>
            <person name="Iglesias-Rodriguez M.D."/>
            <person name="Jenkins J."/>
            <person name="Jones B.M."/>
            <person name="Lawson T."/>
            <person name="Leese F."/>
            <person name="Lindquist E."/>
            <person name="Lobanov A."/>
            <person name="Lomsadze A."/>
            <person name="Malik S.B."/>
            <person name="Marsh M.E."/>
            <person name="Mackinder L."/>
            <person name="Mock T."/>
            <person name="Mueller-Roeber B."/>
            <person name="Pagarete A."/>
            <person name="Parker M."/>
            <person name="Probert I."/>
            <person name="Quesneville H."/>
            <person name="Raines C."/>
            <person name="Rensing S.A."/>
            <person name="Riano-Pachon D.M."/>
            <person name="Richier S."/>
            <person name="Rokitta S."/>
            <person name="Shiraiwa Y."/>
            <person name="Soanes D.M."/>
            <person name="van der Giezen M."/>
            <person name="Wahlund T.M."/>
            <person name="Williams B."/>
            <person name="Wilson W."/>
            <person name="Wolfe G."/>
            <person name="Wurch L.L."/>
        </authorList>
    </citation>
    <scope>NUCLEOTIDE SEQUENCE</scope>
</reference>
<evidence type="ECO:0000313" key="1">
    <source>
        <dbReference type="EnsemblProtists" id="EOD35949"/>
    </source>
</evidence>
<dbReference type="AlphaFoldDB" id="A0A0D3KJL4"/>
<protein>
    <submittedName>
        <fullName evidence="1">Uncharacterized protein</fullName>
    </submittedName>
</protein>
<sequence>MAATHYWDCNGQGCDATTLQPWKEGAAYVSPPGYGPQDPADHGGAAYGERMWLLGAASDSLAAMLGDDDPCCGRTPIPSGCGNCLLVQNPDAVNAGWTAVVMKKNRCPPWTNGCGDGELHVDIAAPGFDFLPASTANVCSERAGTGFDNQEQSELLGRWWESCADTRQCAVLCDQLPAPFVAGCRLFTSWGWTRGDPSRLRFRKVACPDAFRAHVSAQFGPEGPQNYSYWLDGSGGDCTCAPGGEALTCSTNQQVVGDGGELLGVAHPTHGLSPTPLNTDLFVGSSFSSTPTDCLCLHSCNIRATMEDGLFQRGSNGAVFEYDMTCNINPGCGCGCSASANQLTLCRAPA</sequence>
<dbReference type="eggNOG" id="ENOG502SPMI">
    <property type="taxonomic scope" value="Eukaryota"/>
</dbReference>
<dbReference type="SUPFAM" id="SSF50685">
    <property type="entry name" value="Barwin-like endoglucanases"/>
    <property type="match status" value="1"/>
</dbReference>
<dbReference type="RefSeq" id="XP_005788378.1">
    <property type="nucleotide sequence ID" value="XM_005788321.1"/>
</dbReference>
<name>A0A0D3KJL4_EMIH1</name>
<dbReference type="HOGENOM" id="CLU_793292_0_0_1"/>
<proteinExistence type="predicted"/>
<reference evidence="1" key="2">
    <citation type="submission" date="2024-10" db="UniProtKB">
        <authorList>
            <consortium name="EnsemblProtists"/>
        </authorList>
    </citation>
    <scope>IDENTIFICATION</scope>
</reference>
<dbReference type="EnsemblProtists" id="EOD35949">
    <property type="protein sequence ID" value="EOD35949"/>
    <property type="gene ID" value="EMIHUDRAFT_227067"/>
</dbReference>
<organism evidence="1 2">
    <name type="scientific">Emiliania huxleyi (strain CCMP1516)</name>
    <dbReference type="NCBI Taxonomy" id="280463"/>
    <lineage>
        <taxon>Eukaryota</taxon>
        <taxon>Haptista</taxon>
        <taxon>Haptophyta</taxon>
        <taxon>Prymnesiophyceae</taxon>
        <taxon>Isochrysidales</taxon>
        <taxon>Noelaerhabdaceae</taxon>
        <taxon>Emiliania</taxon>
    </lineage>
</organism>